<dbReference type="RefSeq" id="WP_014147550.1">
    <property type="nucleotide sequence ID" value="NZ_CP035467.1"/>
</dbReference>
<dbReference type="OrthoDB" id="5296662at2"/>
<keyword evidence="3" id="KW-1185">Reference proteome</keyword>
<keyword evidence="1" id="KW-0472">Membrane</keyword>
<feature type="transmembrane region" description="Helical" evidence="1">
    <location>
        <begin position="12"/>
        <end position="35"/>
    </location>
</feature>
<keyword evidence="1" id="KW-1133">Transmembrane helix</keyword>
<dbReference type="EMBL" id="CP035467">
    <property type="protein sequence ID" value="QCW81004.1"/>
    <property type="molecule type" value="Genomic_DNA"/>
</dbReference>
<dbReference type="KEGG" id="mbur:EQU24_01100"/>
<reference evidence="3" key="1">
    <citation type="journal article" date="2019" name="J. Bacteriol.">
        <title>A Mutagenic Screen Identifies a TonB-Dependent Receptor Required for the Lanthanide Metal Switch in the Type I Methanotroph 'Methylotuvimicrobium buryatense' 5GB1C.</title>
        <authorList>
            <person name="Groom J.D."/>
            <person name="Ford S.M."/>
            <person name="Pesesky M.W."/>
            <person name="Lidstrom M.E."/>
        </authorList>
    </citation>
    <scope>NUCLEOTIDE SEQUENCE [LARGE SCALE GENOMIC DNA]</scope>
    <source>
        <strain evidence="3">5GB1C</strain>
    </source>
</reference>
<evidence type="ECO:0000313" key="2">
    <source>
        <dbReference type="EMBL" id="QCW81004.1"/>
    </source>
</evidence>
<dbReference type="AlphaFoldDB" id="A0A4P9UIT7"/>
<dbReference type="Proteomes" id="UP000305881">
    <property type="component" value="Chromosome"/>
</dbReference>
<proteinExistence type="predicted"/>
<evidence type="ECO:0008006" key="4">
    <source>
        <dbReference type="Google" id="ProtNLM"/>
    </source>
</evidence>
<dbReference type="InterPro" id="IPR012902">
    <property type="entry name" value="N_methyl_site"/>
</dbReference>
<dbReference type="Pfam" id="PF07963">
    <property type="entry name" value="N_methyl"/>
    <property type="match status" value="1"/>
</dbReference>
<organism evidence="2 3">
    <name type="scientific">Methylotuvimicrobium buryatense</name>
    <name type="common">Methylomicrobium buryatense</name>
    <dbReference type="NCBI Taxonomy" id="95641"/>
    <lineage>
        <taxon>Bacteria</taxon>
        <taxon>Pseudomonadati</taxon>
        <taxon>Pseudomonadota</taxon>
        <taxon>Gammaproteobacteria</taxon>
        <taxon>Methylococcales</taxon>
        <taxon>Methylococcaceae</taxon>
        <taxon>Methylotuvimicrobium</taxon>
    </lineage>
</organism>
<evidence type="ECO:0000313" key="3">
    <source>
        <dbReference type="Proteomes" id="UP000305881"/>
    </source>
</evidence>
<sequence>MQLSKRYQTGLTLIELLIGMLVGLIVVAGGVNVFATSVRGQSDNIKLTRLNQDMRAMMDIMVRDIRRAGFVTDDPENNAALQNNPFFDDLTAGATTDIAIYDSGSCIVYAYNRNNDNPPVVNDDERFGFRLNNDGELEMRRDGTTNENCTNGDWQSVTEPDVEIIDLAFVLATEVLNVTSMATDSDNDGCFDGDDNCNGLCDAGEACRTCVRNGTAPDPACLFVRNVAIGLTGRLRTDTAVSQTITQQVRIRNDKYLPPLN</sequence>
<accession>A0A4P9UIT7</accession>
<name>A0A4P9UIT7_METBY</name>
<gene>
    <name evidence="2" type="ORF">EQU24_01100</name>
</gene>
<evidence type="ECO:0000256" key="1">
    <source>
        <dbReference type="SAM" id="Phobius"/>
    </source>
</evidence>
<dbReference type="STRING" id="675511.GCA_000341735_02792"/>
<protein>
    <recommendedName>
        <fullName evidence="4">Prepilin-type N-terminal cleavage/methylation domain-containing protein</fullName>
    </recommendedName>
</protein>
<dbReference type="PROSITE" id="PS00409">
    <property type="entry name" value="PROKAR_NTER_METHYL"/>
    <property type="match status" value="1"/>
</dbReference>
<keyword evidence="1" id="KW-0812">Transmembrane</keyword>